<dbReference type="KEGG" id="xal:XALC_2686"/>
<dbReference type="PATRIC" id="fig|29447.3.peg.2648"/>
<dbReference type="AlphaFoldDB" id="D2UFK2"/>
<dbReference type="Pfam" id="PF03886">
    <property type="entry name" value="ABC_trans_aux"/>
    <property type="match status" value="1"/>
</dbReference>
<keyword evidence="4" id="KW-1185">Reference proteome</keyword>
<dbReference type="EMBL" id="FP565176">
    <property type="protein sequence ID" value="CBA17163.1"/>
    <property type="molecule type" value="Genomic_DNA"/>
</dbReference>
<evidence type="ECO:0000256" key="1">
    <source>
        <dbReference type="SAM" id="SignalP"/>
    </source>
</evidence>
<accession>D2UFK2</accession>
<feature type="signal peptide" evidence="1">
    <location>
        <begin position="1"/>
        <end position="23"/>
    </location>
</feature>
<evidence type="ECO:0000313" key="4">
    <source>
        <dbReference type="Proteomes" id="UP000001890"/>
    </source>
</evidence>
<organism evidence="3 4">
    <name type="scientific">Xanthomonas albilineans (strain GPE PC73 / CFBP 7063)</name>
    <dbReference type="NCBI Taxonomy" id="380358"/>
    <lineage>
        <taxon>Bacteria</taxon>
        <taxon>Pseudomonadati</taxon>
        <taxon>Pseudomonadota</taxon>
        <taxon>Gammaproteobacteria</taxon>
        <taxon>Lysobacterales</taxon>
        <taxon>Lysobacteraceae</taxon>
        <taxon>Xanthomonas</taxon>
    </lineage>
</organism>
<dbReference type="PROSITE" id="PS51257">
    <property type="entry name" value="PROKAR_LIPOPROTEIN"/>
    <property type="match status" value="1"/>
</dbReference>
<dbReference type="PANTHER" id="PTHR36698:SF3">
    <property type="entry name" value="ABC-TYPE TRANSPORT AUXILIARY LIPOPROTEIN COMPONENT DOMAIN-CONTAINING PROTEIN"/>
    <property type="match status" value="1"/>
</dbReference>
<sequence length="215" mass="23087">MKPMRTFLLLTAQALLLAGCSLAGGNKESATIYAPDARVTPDPAWPQVTWQLALTKPSATRMIDSPRIAVRPTPDELQVYSGVSWAQPATDMFEDTLLRAFEDSGRIPGVARLGTGIGADYKLLLDLRRFESDYAGHDVPAATIELNAKLLHTVDQRVVSSHTFLVTQTAGGTTEAQVVDAFGQALSQLSRAVVGWTLQQGQADAASTVAPPTRR</sequence>
<dbReference type="STRING" id="380358.XALC_2686"/>
<dbReference type="PANTHER" id="PTHR36698">
    <property type="entry name" value="BLL5892 PROTEIN"/>
    <property type="match status" value="1"/>
</dbReference>
<dbReference type="OrthoDB" id="5795476at2"/>
<dbReference type="InterPro" id="IPR005586">
    <property type="entry name" value="ABC_trans_aux"/>
</dbReference>
<dbReference type="Gene3D" id="3.40.50.10610">
    <property type="entry name" value="ABC-type transport auxiliary lipoprotein component"/>
    <property type="match status" value="1"/>
</dbReference>
<dbReference type="Proteomes" id="UP000001890">
    <property type="component" value="Chromosome"/>
</dbReference>
<keyword evidence="1" id="KW-0732">Signal</keyword>
<dbReference type="SUPFAM" id="SSF159594">
    <property type="entry name" value="XCC0632-like"/>
    <property type="match status" value="1"/>
</dbReference>
<name>D2UFK2_XANAP</name>
<dbReference type="eggNOG" id="COG3218">
    <property type="taxonomic scope" value="Bacteria"/>
</dbReference>
<gene>
    <name evidence="3" type="ordered locus">XALc_2686</name>
</gene>
<evidence type="ECO:0000259" key="2">
    <source>
        <dbReference type="Pfam" id="PF03886"/>
    </source>
</evidence>
<feature type="domain" description="ABC-type transport auxiliary lipoprotein component" evidence="2">
    <location>
        <begin position="34"/>
        <end position="193"/>
    </location>
</feature>
<proteinExistence type="predicted"/>
<dbReference type="RefSeq" id="WP_012917156.1">
    <property type="nucleotide sequence ID" value="NC_013722.1"/>
</dbReference>
<feature type="chain" id="PRO_5003037040" evidence="1">
    <location>
        <begin position="24"/>
        <end position="215"/>
    </location>
</feature>
<protein>
    <submittedName>
        <fullName evidence="3">Putative secreted protein</fullName>
    </submittedName>
</protein>
<dbReference type="GeneID" id="57877992"/>
<evidence type="ECO:0000313" key="3">
    <source>
        <dbReference type="EMBL" id="CBA17163.1"/>
    </source>
</evidence>
<reference evidence="3 4" key="1">
    <citation type="journal article" date="2009" name="BMC Genomics">
        <title>The complete genome sequence of Xanthomonas albilineans provides new insights into the reductive genome evolution of the xylem-limited Xanthomonadaceae.</title>
        <authorList>
            <person name="Pieretti I."/>
            <person name="Royer M."/>
            <person name="Barbe V."/>
            <person name="Carrere S."/>
            <person name="Koebnik R."/>
            <person name="Cociancich S."/>
            <person name="Couloux A."/>
            <person name="Darrasse A."/>
            <person name="Gouzy J."/>
            <person name="Jacques M.A."/>
            <person name="Lauber E."/>
            <person name="Manceau C."/>
            <person name="Mangenot S."/>
            <person name="Poussier S."/>
            <person name="Segurens B."/>
            <person name="Szurek B."/>
            <person name="Verdier V."/>
            <person name="Arlat M."/>
            <person name="Rott P."/>
        </authorList>
    </citation>
    <scope>NUCLEOTIDE SEQUENCE [LARGE SCALE GENOMIC DNA]</scope>
    <source>
        <strain evidence="4">GPE PC73 / CFBP 7063</strain>
    </source>
</reference>